<proteinExistence type="predicted"/>
<dbReference type="AlphaFoldDB" id="A0A1I6RWQ1"/>
<keyword evidence="3" id="KW-1185">Reference proteome</keyword>
<evidence type="ECO:0000313" key="3">
    <source>
        <dbReference type="Proteomes" id="UP000199199"/>
    </source>
</evidence>
<accession>A0A1I6RWQ1</accession>
<feature type="region of interest" description="Disordered" evidence="1">
    <location>
        <begin position="117"/>
        <end position="154"/>
    </location>
</feature>
<protein>
    <submittedName>
        <fullName evidence="2">Uncharacterized protein</fullName>
    </submittedName>
</protein>
<feature type="region of interest" description="Disordered" evidence="1">
    <location>
        <begin position="1"/>
        <end position="21"/>
    </location>
</feature>
<name>A0A1I6RWQ1_9EURY</name>
<gene>
    <name evidence="2" type="ORF">SAMN04488556_2281</name>
</gene>
<reference evidence="3" key="1">
    <citation type="submission" date="2016-10" db="EMBL/GenBank/DDBJ databases">
        <authorList>
            <person name="Varghese N."/>
            <person name="Submissions S."/>
        </authorList>
    </citation>
    <scope>NUCLEOTIDE SEQUENCE [LARGE SCALE GENOMIC DNA]</scope>
    <source>
        <strain evidence="3">DSM 22427</strain>
    </source>
</reference>
<evidence type="ECO:0000313" key="2">
    <source>
        <dbReference type="EMBL" id="SFS69112.1"/>
    </source>
</evidence>
<dbReference type="RefSeq" id="WP_092904660.1">
    <property type="nucleotide sequence ID" value="NZ_FOZS01000002.1"/>
</dbReference>
<dbReference type="Proteomes" id="UP000199199">
    <property type="component" value="Unassembled WGS sequence"/>
</dbReference>
<dbReference type="OrthoDB" id="197996at2157"/>
<dbReference type="EMBL" id="FOZS01000002">
    <property type="protein sequence ID" value="SFS69112.1"/>
    <property type="molecule type" value="Genomic_DNA"/>
</dbReference>
<sequence>MRVLDLMLGRDGDDADGDPARFTSDRYDVTYTVSADSHEIAYAVPVRRAELEAFADLVDLERETPYADDDEESPAASLESVLEGEAIDADAWIERMQAPRQTVEPVLERWLELVDEADPAGDGAGSSEATEAADSDAGDDATGTDASASDREGASPVEIVYLPVETESAFAAFFQTCRKRAEQEHDPFELPDDIETAASVLTKIRRASDRPENRVVVNRDYVPDLS</sequence>
<organism evidence="2 3">
    <name type="scientific">Halostagnicola kamekurae</name>
    <dbReference type="NCBI Taxonomy" id="619731"/>
    <lineage>
        <taxon>Archaea</taxon>
        <taxon>Methanobacteriati</taxon>
        <taxon>Methanobacteriota</taxon>
        <taxon>Stenosarchaea group</taxon>
        <taxon>Halobacteria</taxon>
        <taxon>Halobacteriales</taxon>
        <taxon>Natrialbaceae</taxon>
        <taxon>Halostagnicola</taxon>
    </lineage>
</organism>
<evidence type="ECO:0000256" key="1">
    <source>
        <dbReference type="SAM" id="MobiDB-lite"/>
    </source>
</evidence>